<dbReference type="AlphaFoldDB" id="A0A498LUQ5"/>
<organism evidence="2 3">
    <name type="scientific">Labeo rohita</name>
    <name type="common">Indian major carp</name>
    <name type="synonym">Cyprinus rohita</name>
    <dbReference type="NCBI Taxonomy" id="84645"/>
    <lineage>
        <taxon>Eukaryota</taxon>
        <taxon>Metazoa</taxon>
        <taxon>Chordata</taxon>
        <taxon>Craniata</taxon>
        <taxon>Vertebrata</taxon>
        <taxon>Euteleostomi</taxon>
        <taxon>Actinopterygii</taxon>
        <taxon>Neopterygii</taxon>
        <taxon>Teleostei</taxon>
        <taxon>Ostariophysi</taxon>
        <taxon>Cypriniformes</taxon>
        <taxon>Cyprinidae</taxon>
        <taxon>Labeoninae</taxon>
        <taxon>Labeonini</taxon>
        <taxon>Labeo</taxon>
    </lineage>
</organism>
<reference evidence="2 3" key="1">
    <citation type="submission" date="2018-03" db="EMBL/GenBank/DDBJ databases">
        <title>Draft genome sequence of Rohu Carp (Labeo rohita).</title>
        <authorList>
            <person name="Das P."/>
            <person name="Kushwaha B."/>
            <person name="Joshi C.G."/>
            <person name="Kumar D."/>
            <person name="Nagpure N.S."/>
            <person name="Sahoo L."/>
            <person name="Das S.P."/>
            <person name="Bit A."/>
            <person name="Patnaik S."/>
            <person name="Meher P.K."/>
            <person name="Jayasankar P."/>
            <person name="Koringa P.G."/>
            <person name="Patel N.V."/>
            <person name="Hinsu A.T."/>
            <person name="Kumar R."/>
            <person name="Pandey M."/>
            <person name="Agarwal S."/>
            <person name="Srivastava S."/>
            <person name="Singh M."/>
            <person name="Iquebal M.A."/>
            <person name="Jaiswal S."/>
            <person name="Angadi U.B."/>
            <person name="Kumar N."/>
            <person name="Raza M."/>
            <person name="Shah T.M."/>
            <person name="Rai A."/>
            <person name="Jena J.K."/>
        </authorList>
    </citation>
    <scope>NUCLEOTIDE SEQUENCE [LARGE SCALE GENOMIC DNA]</scope>
    <source>
        <strain evidence="2">DASCIFA01</strain>
        <tissue evidence="2">Testis</tissue>
    </source>
</reference>
<dbReference type="PANTHER" id="PTHR47773">
    <property type="entry name" value="SI:DKEY-9I5.2-RELATED"/>
    <property type="match status" value="1"/>
</dbReference>
<evidence type="ECO:0000313" key="2">
    <source>
        <dbReference type="EMBL" id="RXN11870.1"/>
    </source>
</evidence>
<gene>
    <name evidence="2" type="ORF">ROHU_010369</name>
</gene>
<feature type="compositionally biased region" description="Polar residues" evidence="1">
    <location>
        <begin position="604"/>
        <end position="619"/>
    </location>
</feature>
<evidence type="ECO:0000256" key="1">
    <source>
        <dbReference type="SAM" id="MobiDB-lite"/>
    </source>
</evidence>
<accession>A0A498LUQ5</accession>
<comment type="caution">
    <text evidence="2">The sequence shown here is derived from an EMBL/GenBank/DDBJ whole genome shotgun (WGS) entry which is preliminary data.</text>
</comment>
<dbReference type="EMBL" id="QBIY01013102">
    <property type="protein sequence ID" value="RXN11870.1"/>
    <property type="molecule type" value="Genomic_DNA"/>
</dbReference>
<feature type="region of interest" description="Disordered" evidence="1">
    <location>
        <begin position="524"/>
        <end position="563"/>
    </location>
</feature>
<evidence type="ECO:0000313" key="3">
    <source>
        <dbReference type="Proteomes" id="UP000290572"/>
    </source>
</evidence>
<keyword evidence="3" id="KW-1185">Reference proteome</keyword>
<sequence>MVMLQLNQVMEMMHLKYERAHLAYLLSCQNILDAEAGRYGQKSITGFLRKETQPAPFGEYDDSSGWNGIAVSAHYLTDCLLYEYQRQEEAINKLLQGTFGQAFRSDHTRKVARKVTFTSGTMSSYAIMNETWMILSWVMVQSETDKSLEPMYRGLASRDCCAPFRVPDPHKTEHQNWEAWQTTDDVIAEATSGNLQNTCASRSYFNQHITIKLDLFHCMRRFLRECVTEHHALYSSFCQFLSAAFSVVDQEDLQKLKDAYTFCGIQPVNPTKQHIREHCRTKIPQPGELLKRVEDVIHHFHLAADPNGVPLYKPSMLKAWRIQRVHILPGRLSDPEVAGEILYRHGGTLQLNHVQGEGARVPVWIPIRGTSQQEGYHFHQAQWVTGTRVSSELFQAQGMTGVARWNFQRLVDLKQPGVQLPGAFDPSLIADLNTVSERVLGILPFGYLTEILEKDLGWTQSRYPSPVLDVTSSPHLESVTSSTQPVFLLSSSFPGHAELHSETVTSSAQPVPSISSSFPGCVELHSETETSSAQPVPSLSSSFPGHTELHSETVTSSAQPVPSISSSFPGCVELRSETVTSSAQPVPSISSSFSGCVELHSETEISSAQPVRSLSSSFPGHTELHSETVSSRVQPVSLPSLSFPGCAEVRSETGTTITQPLPMMASPASTRTGPVKTGVVALVAVGQEEEKTIPETVVALVAVGQEEGKTIPVVTEVQLFMGMYY</sequence>
<proteinExistence type="predicted"/>
<name>A0A498LUQ5_LABRO</name>
<dbReference type="Proteomes" id="UP000290572">
    <property type="component" value="Unassembled WGS sequence"/>
</dbReference>
<feature type="compositionally biased region" description="Low complexity" evidence="1">
    <location>
        <begin position="531"/>
        <end position="542"/>
    </location>
</feature>
<dbReference type="PANTHER" id="PTHR47773:SF1">
    <property type="entry name" value="C2H2-TYPE DOMAIN-CONTAINING PROTEIN"/>
    <property type="match status" value="1"/>
</dbReference>
<protein>
    <submittedName>
        <fullName evidence="2">Uncharacterized protein</fullName>
    </submittedName>
</protein>
<feature type="region of interest" description="Disordered" evidence="1">
    <location>
        <begin position="604"/>
        <end position="631"/>
    </location>
</feature>